<dbReference type="Proteomes" id="UP000094256">
    <property type="component" value="Chromosome"/>
</dbReference>
<dbReference type="AlphaFoldDB" id="A0A1B3ZAB5"/>
<evidence type="ECO:0000313" key="1">
    <source>
        <dbReference type="EMBL" id="AOH84360.1"/>
    </source>
</evidence>
<gene>
    <name evidence="1" type="ORF">AWL63_10690</name>
</gene>
<accession>A0A1B3ZAB5</accession>
<name>A0A1B3ZAB5_9SPHN</name>
<dbReference type="EMBL" id="CP014168">
    <property type="protein sequence ID" value="AOH84360.1"/>
    <property type="molecule type" value="Genomic_DNA"/>
</dbReference>
<dbReference type="RefSeq" id="WP_069204922.1">
    <property type="nucleotide sequence ID" value="NZ_CP014168.1"/>
</dbReference>
<keyword evidence="2" id="KW-1185">Reference proteome</keyword>
<dbReference type="KEGG" id="span:AWL63_10690"/>
<reference evidence="1 2" key="1">
    <citation type="submission" date="2016-01" db="EMBL/GenBank/DDBJ databases">
        <title>Complete genome and mega plasmid sequence of Sphingomonas panacis DCY99 elicits systemic resistance in rice to Xanthomonas oryzae.</title>
        <authorList>
            <person name="Kim Y.J."/>
            <person name="Yang D.C."/>
            <person name="Sing P."/>
        </authorList>
    </citation>
    <scope>NUCLEOTIDE SEQUENCE [LARGE SCALE GENOMIC DNA]</scope>
    <source>
        <strain evidence="1 2">DCY99</strain>
    </source>
</reference>
<protein>
    <submittedName>
        <fullName evidence="1">Uncharacterized protein</fullName>
    </submittedName>
</protein>
<organism evidence="1 2">
    <name type="scientific">Sphingomonas panacis</name>
    <dbReference type="NCBI Taxonomy" id="1560345"/>
    <lineage>
        <taxon>Bacteria</taxon>
        <taxon>Pseudomonadati</taxon>
        <taxon>Pseudomonadota</taxon>
        <taxon>Alphaproteobacteria</taxon>
        <taxon>Sphingomonadales</taxon>
        <taxon>Sphingomonadaceae</taxon>
        <taxon>Sphingomonas</taxon>
    </lineage>
</organism>
<sequence>MNWLAHRWPIKKRTLPYGGWTIHIGEIDGQRVFQANDADEYDQKVKLQRPVCLARFIAGYRAIHPAAVLVVADTFRLGRIPPELWCGYDVTHLVDMPAITLLSAKARAVFPNWPQATIRAVRQEDVPGLNLVAAPDARGPKLRAVA</sequence>
<dbReference type="STRING" id="1560345.AWL63_10690"/>
<proteinExistence type="predicted"/>
<evidence type="ECO:0000313" key="2">
    <source>
        <dbReference type="Proteomes" id="UP000094256"/>
    </source>
</evidence>